<reference evidence="5" key="2">
    <citation type="submission" date="2015-06" db="UniProtKB">
        <authorList>
            <consortium name="EnsemblMetazoa"/>
        </authorList>
    </citation>
    <scope>IDENTIFICATION</scope>
</reference>
<feature type="domain" description="Peptidase S1" evidence="4">
    <location>
        <begin position="1"/>
        <end position="183"/>
    </location>
</feature>
<evidence type="ECO:0000256" key="2">
    <source>
        <dbReference type="ARBA" id="ARBA00024195"/>
    </source>
</evidence>
<dbReference type="OMA" id="ESHYFAK"/>
<keyword evidence="1 3" id="KW-1015">Disulfide bond</keyword>
<dbReference type="PRINTS" id="PR00722">
    <property type="entry name" value="CHYMOTRYPSIN"/>
</dbReference>
<dbReference type="SUPFAM" id="SSF50494">
    <property type="entry name" value="Trypsin-like serine proteases"/>
    <property type="match status" value="1"/>
</dbReference>
<dbReference type="Gene3D" id="2.40.10.10">
    <property type="entry name" value="Trypsin-like serine proteases"/>
    <property type="match status" value="1"/>
</dbReference>
<comment type="similarity">
    <text evidence="2">Belongs to the peptidase S1 family. CLIP subfamily.</text>
</comment>
<dbReference type="InterPro" id="IPR002172">
    <property type="entry name" value="LDrepeatLR_classA_rpt"/>
</dbReference>
<dbReference type="PANTHER" id="PTHR24258:SF116">
    <property type="entry name" value="FI16631P1-RELATED"/>
    <property type="match status" value="1"/>
</dbReference>
<dbReference type="Proteomes" id="UP000015102">
    <property type="component" value="Unassembled WGS sequence"/>
</dbReference>
<dbReference type="SMART" id="SM00192">
    <property type="entry name" value="LDLa"/>
    <property type="match status" value="1"/>
</dbReference>
<dbReference type="HOGENOM" id="CLU_862145_0_0_1"/>
<protein>
    <recommendedName>
        <fullName evidence="4">Peptidase S1 domain-containing protein</fullName>
    </recommendedName>
</protein>
<dbReference type="CDD" id="cd00190">
    <property type="entry name" value="Tryp_SPc"/>
    <property type="match status" value="1"/>
</dbReference>
<dbReference type="GO" id="GO:0004252">
    <property type="term" value="F:serine-type endopeptidase activity"/>
    <property type="evidence" value="ECO:0007669"/>
    <property type="project" value="InterPro"/>
</dbReference>
<dbReference type="PROSITE" id="PS50240">
    <property type="entry name" value="TRYPSIN_DOM"/>
    <property type="match status" value="1"/>
</dbReference>
<dbReference type="EMBL" id="CAQQ02153784">
    <property type="status" value="NOT_ANNOTATED_CDS"/>
    <property type="molecule type" value="Genomic_DNA"/>
</dbReference>
<keyword evidence="6" id="KW-1185">Reference proteome</keyword>
<accession>T1H378</accession>
<dbReference type="PROSITE" id="PS50068">
    <property type="entry name" value="LDLRA_2"/>
    <property type="match status" value="1"/>
</dbReference>
<evidence type="ECO:0000313" key="5">
    <source>
        <dbReference type="EnsemblMetazoa" id="MESCA010697-PA"/>
    </source>
</evidence>
<evidence type="ECO:0000313" key="6">
    <source>
        <dbReference type="Proteomes" id="UP000015102"/>
    </source>
</evidence>
<dbReference type="InterPro" id="IPR033116">
    <property type="entry name" value="TRYPSIN_SER"/>
</dbReference>
<dbReference type="InterPro" id="IPR043504">
    <property type="entry name" value="Peptidase_S1_PA_chymotrypsin"/>
</dbReference>
<reference evidence="6" key="1">
    <citation type="submission" date="2013-02" db="EMBL/GenBank/DDBJ databases">
        <authorList>
            <person name="Hughes D."/>
        </authorList>
    </citation>
    <scope>NUCLEOTIDE SEQUENCE</scope>
    <source>
        <strain>Durham</strain>
        <strain evidence="6">NC isolate 2 -- Noor lab</strain>
    </source>
</reference>
<dbReference type="FunFam" id="2.40.10.10:FF:000002">
    <property type="entry name" value="Transmembrane protease serine"/>
    <property type="match status" value="1"/>
</dbReference>
<sequence>MLRRSSYSSATQILKVDKAIVNTEYNRNTMKNDLALLHIEAPLKFNRWVKPICMPQKGRTNQNNDWKWGPTPGTICIVAGWGALREKGPASDPLKEVQVPIVSNCTERDDIEAGDICAGDVSGGRDACQGDSGGPLFCKSVSNEQEWYLAGVVSHGNGCARPGEYGVYTRVAIYLEWIKNSINYFESEAGATNLQCPGYVCIWGGKRCIPGSRRCDRVVDCLGGEDEIGCIYNYIPDVGSVLTTTSSYEEQDGIVENTSETIITSTPTLFSVNTFQNNLDENDVRIDISKSTESISSTEISEIMNNFFSESHYFAKQKLSNNT</sequence>
<proteinExistence type="inferred from homology"/>
<dbReference type="AlphaFoldDB" id="T1H378"/>
<name>T1H378_MEGSC</name>
<dbReference type="SUPFAM" id="SSF57424">
    <property type="entry name" value="LDL receptor-like module"/>
    <property type="match status" value="1"/>
</dbReference>
<dbReference type="InterPro" id="IPR001314">
    <property type="entry name" value="Peptidase_S1A"/>
</dbReference>
<feature type="disulfide bond" evidence="3">
    <location>
        <begin position="215"/>
        <end position="230"/>
    </location>
</feature>
<evidence type="ECO:0000259" key="4">
    <source>
        <dbReference type="PROSITE" id="PS50240"/>
    </source>
</evidence>
<dbReference type="SMART" id="SM00020">
    <property type="entry name" value="Tryp_SPc"/>
    <property type="match status" value="1"/>
</dbReference>
<organism evidence="5 6">
    <name type="scientific">Megaselia scalaris</name>
    <name type="common">Humpbacked fly</name>
    <name type="synonym">Phora scalaris</name>
    <dbReference type="NCBI Taxonomy" id="36166"/>
    <lineage>
        <taxon>Eukaryota</taxon>
        <taxon>Metazoa</taxon>
        <taxon>Ecdysozoa</taxon>
        <taxon>Arthropoda</taxon>
        <taxon>Hexapoda</taxon>
        <taxon>Insecta</taxon>
        <taxon>Pterygota</taxon>
        <taxon>Neoptera</taxon>
        <taxon>Endopterygota</taxon>
        <taxon>Diptera</taxon>
        <taxon>Brachycera</taxon>
        <taxon>Muscomorpha</taxon>
        <taxon>Platypezoidea</taxon>
        <taxon>Phoridae</taxon>
        <taxon>Megaseliini</taxon>
        <taxon>Megaselia</taxon>
    </lineage>
</organism>
<evidence type="ECO:0000256" key="3">
    <source>
        <dbReference type="PROSITE-ProRule" id="PRU00124"/>
    </source>
</evidence>
<dbReference type="PANTHER" id="PTHR24258">
    <property type="entry name" value="SERINE PROTEASE-RELATED"/>
    <property type="match status" value="1"/>
</dbReference>
<dbReference type="CDD" id="cd00112">
    <property type="entry name" value="LDLa"/>
    <property type="match status" value="1"/>
</dbReference>
<dbReference type="Gene3D" id="4.10.400.10">
    <property type="entry name" value="Low-density Lipoprotein Receptor"/>
    <property type="match status" value="1"/>
</dbReference>
<dbReference type="Pfam" id="PF00089">
    <property type="entry name" value="Trypsin"/>
    <property type="match status" value="1"/>
</dbReference>
<dbReference type="PROSITE" id="PS00135">
    <property type="entry name" value="TRYPSIN_SER"/>
    <property type="match status" value="1"/>
</dbReference>
<dbReference type="InterPro" id="IPR009003">
    <property type="entry name" value="Peptidase_S1_PA"/>
</dbReference>
<dbReference type="InterPro" id="IPR036055">
    <property type="entry name" value="LDL_receptor-like_sf"/>
</dbReference>
<comment type="caution">
    <text evidence="3">Lacks conserved residue(s) required for the propagation of feature annotation.</text>
</comment>
<feature type="disulfide bond" evidence="3">
    <location>
        <begin position="196"/>
        <end position="208"/>
    </location>
</feature>
<dbReference type="EMBL" id="CAQQ02153785">
    <property type="status" value="NOT_ANNOTATED_CDS"/>
    <property type="molecule type" value="Genomic_DNA"/>
</dbReference>
<dbReference type="InterPro" id="IPR001254">
    <property type="entry name" value="Trypsin_dom"/>
</dbReference>
<dbReference type="STRING" id="36166.T1H378"/>
<dbReference type="GO" id="GO:0006508">
    <property type="term" value="P:proteolysis"/>
    <property type="evidence" value="ECO:0007669"/>
    <property type="project" value="InterPro"/>
</dbReference>
<dbReference type="EnsemblMetazoa" id="MESCA010697-RA">
    <property type="protein sequence ID" value="MESCA010697-PA"/>
    <property type="gene ID" value="MESCA010697"/>
</dbReference>
<evidence type="ECO:0000256" key="1">
    <source>
        <dbReference type="ARBA" id="ARBA00023157"/>
    </source>
</evidence>